<sequence length="563" mass="65276">MAFAINMLNVRQIQILILLWNDDYTGTELAERVNSSRRTIIRDINEINQYLIERSIAQINSSSKYHMVIKNYREFQALIEQFEIDDQTFLFKLLILKNKSIDNLMAETYLSKKEVANTVERLNNRYQGFVEITSKIGKGYQVDFQRITKVDLLAYLIFNNPKLIQNVPNLNMPKINNLIKEDKQYIPPEINKYLVSKQITAQFLALNICQIDDAKKFYLEKIQILNKLNTASIKKILRQITDKYELQIEETSLVTDITEHLCRNNLFPTFISASLTKQIKDIKIKNPFAFDLANDFSQAAKEEIKDIIINDEYIGLYVVRAIDIISEDKNIKILMYTYQRSIANINENILLENINNINLKSVYSKDEFDNLLRDNSYDISIMNGPSSDNSGKFDISINGIINQQHISYLKRITSNYYINKNLGNIFTPSNYLNLDNQNGSYLDNLRIGLSEFKSRDLLGDDLIRTLINREEAGNQLIIDSIIAVPHASSRIKFGSIFAIKLENPVILNNNSINLILNVVIDDQEEASRQIFSYLYKIFHNTSKEKIKQISSYEDLFKILNNPE</sequence>
<keyword evidence="5" id="KW-1185">Reference proteome</keyword>
<dbReference type="InterPro" id="IPR016152">
    <property type="entry name" value="PTrfase/Anion_transptr"/>
</dbReference>
<organism evidence="4 5">
    <name type="scientific">Companilactobacillus keshanensis</name>
    <dbReference type="NCBI Taxonomy" id="2486003"/>
    <lineage>
        <taxon>Bacteria</taxon>
        <taxon>Bacillati</taxon>
        <taxon>Bacillota</taxon>
        <taxon>Bacilli</taxon>
        <taxon>Lactobacillales</taxon>
        <taxon>Lactobacillaceae</taxon>
        <taxon>Companilactobacillus</taxon>
    </lineage>
</organism>
<keyword evidence="1" id="KW-0805">Transcription regulation</keyword>
<dbReference type="SUPFAM" id="SSF55804">
    <property type="entry name" value="Phoshotransferase/anion transport protein"/>
    <property type="match status" value="1"/>
</dbReference>
<dbReference type="InterPro" id="IPR050661">
    <property type="entry name" value="BglG_antiterminators"/>
</dbReference>
<dbReference type="EMBL" id="JBHTOI010000048">
    <property type="protein sequence ID" value="MFD1419139.1"/>
    <property type="molecule type" value="Genomic_DNA"/>
</dbReference>
<evidence type="ECO:0000313" key="4">
    <source>
        <dbReference type="EMBL" id="MFD1419139.1"/>
    </source>
</evidence>
<dbReference type="Gene3D" id="1.10.10.10">
    <property type="entry name" value="Winged helix-like DNA-binding domain superfamily/Winged helix DNA-binding domain"/>
    <property type="match status" value="1"/>
</dbReference>
<comment type="caution">
    <text evidence="4">The sequence shown here is derived from an EMBL/GenBank/DDBJ whole genome shotgun (WGS) entry which is preliminary data.</text>
</comment>
<gene>
    <name evidence="4" type="ORF">ACFQ42_10310</name>
</gene>
<dbReference type="PROSITE" id="PS51094">
    <property type="entry name" value="PTS_EIIA_TYPE_2"/>
    <property type="match status" value="1"/>
</dbReference>
<reference evidence="5" key="1">
    <citation type="journal article" date="2019" name="Int. J. Syst. Evol. Microbiol.">
        <title>The Global Catalogue of Microorganisms (GCM) 10K type strain sequencing project: providing services to taxonomists for standard genome sequencing and annotation.</title>
        <authorList>
            <consortium name="The Broad Institute Genomics Platform"/>
            <consortium name="The Broad Institute Genome Sequencing Center for Infectious Disease"/>
            <person name="Wu L."/>
            <person name="Ma J."/>
        </authorList>
    </citation>
    <scope>NUCLEOTIDE SEQUENCE [LARGE SCALE GENOMIC DNA]</scope>
    <source>
        <strain evidence="5">CCM 8936</strain>
    </source>
</reference>
<dbReference type="InterPro" id="IPR002178">
    <property type="entry name" value="PTS_EIIA_type-2_dom"/>
</dbReference>
<dbReference type="InterPro" id="IPR013196">
    <property type="entry name" value="HTH_11"/>
</dbReference>
<dbReference type="Gene3D" id="3.40.930.10">
    <property type="entry name" value="Mannitol-specific EII, Chain A"/>
    <property type="match status" value="1"/>
</dbReference>
<proteinExistence type="predicted"/>
<keyword evidence="2" id="KW-0804">Transcription</keyword>
<evidence type="ECO:0000259" key="3">
    <source>
        <dbReference type="PROSITE" id="PS51094"/>
    </source>
</evidence>
<evidence type="ECO:0000256" key="1">
    <source>
        <dbReference type="ARBA" id="ARBA00023015"/>
    </source>
</evidence>
<dbReference type="Pfam" id="PF08279">
    <property type="entry name" value="HTH_11"/>
    <property type="match status" value="1"/>
</dbReference>
<dbReference type="Proteomes" id="UP001597251">
    <property type="component" value="Unassembled WGS sequence"/>
</dbReference>
<protein>
    <submittedName>
        <fullName evidence="4">HTH domain-containing protein</fullName>
    </submittedName>
</protein>
<dbReference type="PANTHER" id="PTHR30185:SF18">
    <property type="entry name" value="TRANSCRIPTIONAL REGULATOR MTLR"/>
    <property type="match status" value="1"/>
</dbReference>
<accession>A0ABW4BV78</accession>
<dbReference type="PANTHER" id="PTHR30185">
    <property type="entry name" value="CRYPTIC BETA-GLUCOSIDE BGL OPERON ANTITERMINATOR"/>
    <property type="match status" value="1"/>
</dbReference>
<dbReference type="InterPro" id="IPR036388">
    <property type="entry name" value="WH-like_DNA-bd_sf"/>
</dbReference>
<name>A0ABW4BV78_9LACO</name>
<dbReference type="RefSeq" id="WP_125676033.1">
    <property type="nucleotide sequence ID" value="NZ_JBHTOI010000048.1"/>
</dbReference>
<feature type="domain" description="PTS EIIA type-2" evidence="3">
    <location>
        <begin position="425"/>
        <end position="562"/>
    </location>
</feature>
<evidence type="ECO:0000313" key="5">
    <source>
        <dbReference type="Proteomes" id="UP001597251"/>
    </source>
</evidence>
<evidence type="ECO:0000256" key="2">
    <source>
        <dbReference type="ARBA" id="ARBA00023163"/>
    </source>
</evidence>